<protein>
    <submittedName>
        <fullName evidence="1">Uncharacterized protein</fullName>
    </submittedName>
</protein>
<organism evidence="1 2">
    <name type="scientific">Actinocorallia libanotica</name>
    <dbReference type="NCBI Taxonomy" id="46162"/>
    <lineage>
        <taxon>Bacteria</taxon>
        <taxon>Bacillati</taxon>
        <taxon>Actinomycetota</taxon>
        <taxon>Actinomycetes</taxon>
        <taxon>Streptosporangiales</taxon>
        <taxon>Thermomonosporaceae</taxon>
        <taxon>Actinocorallia</taxon>
    </lineage>
</organism>
<dbReference type="Proteomes" id="UP001500665">
    <property type="component" value="Unassembled WGS sequence"/>
</dbReference>
<reference evidence="1 2" key="1">
    <citation type="journal article" date="2019" name="Int. J. Syst. Evol. Microbiol.">
        <title>The Global Catalogue of Microorganisms (GCM) 10K type strain sequencing project: providing services to taxonomists for standard genome sequencing and annotation.</title>
        <authorList>
            <consortium name="The Broad Institute Genomics Platform"/>
            <consortium name="The Broad Institute Genome Sequencing Center for Infectious Disease"/>
            <person name="Wu L."/>
            <person name="Ma J."/>
        </authorList>
    </citation>
    <scope>NUCLEOTIDE SEQUENCE [LARGE SCALE GENOMIC DNA]</scope>
    <source>
        <strain evidence="1 2">JCM 10696</strain>
    </source>
</reference>
<gene>
    <name evidence="1" type="ORF">GCM10009550_19990</name>
</gene>
<proteinExistence type="predicted"/>
<keyword evidence="2" id="KW-1185">Reference proteome</keyword>
<evidence type="ECO:0000313" key="2">
    <source>
        <dbReference type="Proteomes" id="UP001500665"/>
    </source>
</evidence>
<accession>A0ABN1QQA6</accession>
<comment type="caution">
    <text evidence="1">The sequence shown here is derived from an EMBL/GenBank/DDBJ whole genome shotgun (WGS) entry which is preliminary data.</text>
</comment>
<name>A0ABN1QQA6_9ACTN</name>
<evidence type="ECO:0000313" key="1">
    <source>
        <dbReference type="EMBL" id="GAA0945873.1"/>
    </source>
</evidence>
<sequence length="79" mass="8934">MMMPLSQKIAASKEMARAIEAKSYGWTILFGDYHRVFWACACWVPTQAVCVTAETPQALERAMRDIEALYPKRPGGVRQ</sequence>
<dbReference type="EMBL" id="BAAAHH010000005">
    <property type="protein sequence ID" value="GAA0945873.1"/>
    <property type="molecule type" value="Genomic_DNA"/>
</dbReference>